<comment type="caution">
    <text evidence="1">The sequence shown here is derived from an EMBL/GenBank/DDBJ whole genome shotgun (WGS) entry which is preliminary data.</text>
</comment>
<accession>A0ABV3M1N2</accession>
<reference evidence="1 2" key="1">
    <citation type="submission" date="2024-06" db="EMBL/GenBank/DDBJ databases">
        <title>The Natural Products Discovery Center: Release of the First 8490 Sequenced Strains for Exploring Actinobacteria Biosynthetic Diversity.</title>
        <authorList>
            <person name="Kalkreuter E."/>
            <person name="Kautsar S.A."/>
            <person name="Yang D."/>
            <person name="Bader C.D."/>
            <person name="Teijaro C.N."/>
            <person name="Fluegel L."/>
            <person name="Davis C.M."/>
            <person name="Simpson J.R."/>
            <person name="Lauterbach L."/>
            <person name="Steele A.D."/>
            <person name="Gui C."/>
            <person name="Meng S."/>
            <person name="Li G."/>
            <person name="Viehrig K."/>
            <person name="Ye F."/>
            <person name="Su P."/>
            <person name="Kiefer A.F."/>
            <person name="Nichols A."/>
            <person name="Cepeda A.J."/>
            <person name="Yan W."/>
            <person name="Fan B."/>
            <person name="Jiang Y."/>
            <person name="Adhikari A."/>
            <person name="Zheng C.-J."/>
            <person name="Schuster L."/>
            <person name="Cowan T.M."/>
            <person name="Smanski M.J."/>
            <person name="Chevrette M.G."/>
            <person name="De Carvalho L.P.S."/>
            <person name="Shen B."/>
        </authorList>
    </citation>
    <scope>NUCLEOTIDE SEQUENCE [LARGE SCALE GENOMIC DNA]</scope>
    <source>
        <strain evidence="1 2">NPDC047833</strain>
    </source>
</reference>
<dbReference type="RefSeq" id="WP_356581869.1">
    <property type="nucleotide sequence ID" value="NZ_JBEYRR010000008.1"/>
</dbReference>
<evidence type="ECO:0000313" key="1">
    <source>
        <dbReference type="EMBL" id="MEW2365610.1"/>
    </source>
</evidence>
<evidence type="ECO:0000313" key="2">
    <source>
        <dbReference type="Proteomes" id="UP001553843"/>
    </source>
</evidence>
<protein>
    <submittedName>
        <fullName evidence="1">Uncharacterized protein</fullName>
    </submittedName>
</protein>
<name>A0ABV3M1N2_9ACTN</name>
<keyword evidence="2" id="KW-1185">Reference proteome</keyword>
<gene>
    <name evidence="1" type="ORF">AB0887_27125</name>
</gene>
<dbReference type="Proteomes" id="UP001553843">
    <property type="component" value="Unassembled WGS sequence"/>
</dbReference>
<organism evidence="1 2">
    <name type="scientific">Streptomyces huasconensis</name>
    <dbReference type="NCBI Taxonomy" id="1854574"/>
    <lineage>
        <taxon>Bacteria</taxon>
        <taxon>Bacillati</taxon>
        <taxon>Actinomycetota</taxon>
        <taxon>Actinomycetes</taxon>
        <taxon>Kitasatosporales</taxon>
        <taxon>Streptomycetaceae</taxon>
        <taxon>Streptomyces</taxon>
    </lineage>
</organism>
<sequence length="58" mass="6487">MSEQTRVAFLAEYRKARHDEDFDRALELAFAAMDLDADHPGEPSLMAELRGLHTKAAA</sequence>
<dbReference type="EMBL" id="JBEYRS010000012">
    <property type="protein sequence ID" value="MEW2365610.1"/>
    <property type="molecule type" value="Genomic_DNA"/>
</dbReference>
<proteinExistence type="predicted"/>